<dbReference type="EMBL" id="CP032101">
    <property type="protein sequence ID" value="AXX86901.1"/>
    <property type="molecule type" value="Genomic_DNA"/>
</dbReference>
<keyword evidence="4" id="KW-1185">Reference proteome</keyword>
<dbReference type="KEGG" id="amar:AMRN_1154"/>
<evidence type="ECO:0000313" key="2">
    <source>
        <dbReference type="EMBL" id="AXX86901.1"/>
    </source>
</evidence>
<evidence type="ECO:0000313" key="5">
    <source>
        <dbReference type="Proteomes" id="UP000264693"/>
    </source>
</evidence>
<protein>
    <submittedName>
        <fullName evidence="2">Uncharacterized protein</fullName>
    </submittedName>
</protein>
<proteinExistence type="predicted"/>
<dbReference type="EMBL" id="NXAO01000018">
    <property type="protein sequence ID" value="PHO15857.1"/>
    <property type="molecule type" value="Genomic_DNA"/>
</dbReference>
<reference evidence="3" key="2">
    <citation type="submission" date="2017-09" db="EMBL/GenBank/DDBJ databases">
        <authorList>
            <person name="Perez-Cataluna A."/>
            <person name="Figueras M.J."/>
            <person name="Salas-Masso N."/>
        </authorList>
    </citation>
    <scope>NUCLEOTIDE SEQUENCE</scope>
    <source>
        <strain evidence="3">CECT 7727</strain>
    </source>
</reference>
<organism evidence="2 5">
    <name type="scientific">Malaciobacter marinus</name>
    <dbReference type="NCBI Taxonomy" id="505249"/>
    <lineage>
        <taxon>Bacteria</taxon>
        <taxon>Pseudomonadati</taxon>
        <taxon>Campylobacterota</taxon>
        <taxon>Epsilonproteobacteria</taxon>
        <taxon>Campylobacterales</taxon>
        <taxon>Arcobacteraceae</taxon>
        <taxon>Malaciobacter</taxon>
    </lineage>
</organism>
<reference evidence="4" key="1">
    <citation type="submission" date="2017-09" db="EMBL/GenBank/DDBJ databases">
        <title>Arcobacter canalis sp. nov., a new species isolated from a water canal contaminated with urban sewage.</title>
        <authorList>
            <person name="Perez-Cataluna A."/>
            <person name="Salas-Masso N."/>
            <person name="Figueras M.J."/>
        </authorList>
    </citation>
    <scope>NUCLEOTIDE SEQUENCE [LARGE SCALE GENOMIC DNA]</scope>
    <source>
        <strain evidence="4">CECT 7727</strain>
    </source>
</reference>
<accession>A0A347TJX3</accession>
<reference evidence="2 5" key="3">
    <citation type="submission" date="2018-08" db="EMBL/GenBank/DDBJ databases">
        <title>Complete genome of the Arcobacter marinus type strain JCM 15502.</title>
        <authorList>
            <person name="Miller W.G."/>
            <person name="Yee E."/>
            <person name="Huynh S."/>
            <person name="Parker C.T."/>
        </authorList>
    </citation>
    <scope>NUCLEOTIDE SEQUENCE [LARGE SCALE GENOMIC DNA]</scope>
    <source>
        <strain evidence="2 5">JCM 15502</strain>
    </source>
</reference>
<dbReference type="Proteomes" id="UP000264693">
    <property type="component" value="Chromosome"/>
</dbReference>
<keyword evidence="1" id="KW-0472">Membrane</keyword>
<keyword evidence="1" id="KW-1133">Transmembrane helix</keyword>
<name>A0A347TJX3_9BACT</name>
<gene>
    <name evidence="2" type="ORF">AMRN_1154</name>
    <name evidence="3" type="ORF">CPH92_04605</name>
</gene>
<keyword evidence="1" id="KW-0812">Transmembrane</keyword>
<evidence type="ECO:0000313" key="4">
    <source>
        <dbReference type="Proteomes" id="UP000224740"/>
    </source>
</evidence>
<feature type="transmembrane region" description="Helical" evidence="1">
    <location>
        <begin position="59"/>
        <end position="85"/>
    </location>
</feature>
<dbReference type="Proteomes" id="UP000224740">
    <property type="component" value="Unassembled WGS sequence"/>
</dbReference>
<evidence type="ECO:0000256" key="1">
    <source>
        <dbReference type="SAM" id="Phobius"/>
    </source>
</evidence>
<dbReference type="RefSeq" id="WP_099310588.1">
    <property type="nucleotide sequence ID" value="NZ_CP032101.1"/>
</dbReference>
<feature type="transmembrane region" description="Helical" evidence="1">
    <location>
        <begin position="35"/>
        <end position="53"/>
    </location>
</feature>
<sequence length="116" mass="13901">MRKLKQEMLNKMDEELLLEELKYINNVTLHNDKTTLSLILGSISINMLIYRFFTGTSEIFIWFKTNIDLVTFISVICIFLINLFLTKYFNTYKDDIINRLIKKKYKANNKYNKSLK</sequence>
<evidence type="ECO:0000313" key="3">
    <source>
        <dbReference type="EMBL" id="PHO15857.1"/>
    </source>
</evidence>
<dbReference type="AlphaFoldDB" id="A0A347TJX3"/>